<dbReference type="Gene3D" id="3.40.50.2000">
    <property type="entry name" value="Glycogen Phosphorylase B"/>
    <property type="match status" value="1"/>
</dbReference>
<dbReference type="AlphaFoldDB" id="A0A7R8ZH29"/>
<feature type="region of interest" description="Disordered" evidence="1">
    <location>
        <begin position="59"/>
        <end position="82"/>
    </location>
</feature>
<organism evidence="2">
    <name type="scientific">Timema douglasi</name>
    <name type="common">Walking stick</name>
    <dbReference type="NCBI Taxonomy" id="61478"/>
    <lineage>
        <taxon>Eukaryota</taxon>
        <taxon>Metazoa</taxon>
        <taxon>Ecdysozoa</taxon>
        <taxon>Arthropoda</taxon>
        <taxon>Hexapoda</taxon>
        <taxon>Insecta</taxon>
        <taxon>Pterygota</taxon>
        <taxon>Neoptera</taxon>
        <taxon>Polyneoptera</taxon>
        <taxon>Phasmatodea</taxon>
        <taxon>Timematodea</taxon>
        <taxon>Timematoidea</taxon>
        <taxon>Timematidae</taxon>
        <taxon>Timema</taxon>
    </lineage>
</organism>
<accession>A0A7R8ZH29</accession>
<protein>
    <recommendedName>
        <fullName evidence="3">Trehalose-6-phosphate synthase</fullName>
    </recommendedName>
</protein>
<proteinExistence type="predicted"/>
<gene>
    <name evidence="2" type="ORF">TDIB3V08_LOCUS12249</name>
</gene>
<dbReference type="EMBL" id="OA578902">
    <property type="protein sequence ID" value="CAD7206100.1"/>
    <property type="molecule type" value="Genomic_DNA"/>
</dbReference>
<dbReference type="SUPFAM" id="SSF53756">
    <property type="entry name" value="UDP-Glycosyltransferase/glycogen phosphorylase"/>
    <property type="match status" value="1"/>
</dbReference>
<evidence type="ECO:0008006" key="3">
    <source>
        <dbReference type="Google" id="ProtNLM"/>
    </source>
</evidence>
<reference evidence="2" key="1">
    <citation type="submission" date="2020-11" db="EMBL/GenBank/DDBJ databases">
        <authorList>
            <person name="Tran Van P."/>
        </authorList>
    </citation>
    <scope>NUCLEOTIDE SEQUENCE</scope>
</reference>
<name>A0A7R8ZH29_TIMDO</name>
<evidence type="ECO:0000256" key="1">
    <source>
        <dbReference type="SAM" id="MobiDB-lite"/>
    </source>
</evidence>
<evidence type="ECO:0000313" key="2">
    <source>
        <dbReference type="EMBL" id="CAD7206100.1"/>
    </source>
</evidence>
<sequence>MVQEIIAPLIVVSNRLPFVLCRDKEGVLHRKPNAGGLVTAVAPVVIDCDGLWVGWSGLQDHQPGEPIPESDPGDKAPTAGLKSRQVTSFSVGNVIPWSQVQTGSVLGHGRVLVAVLNENMLRSLSQVQSSDTGEC</sequence>